<comment type="caution">
    <text evidence="1">The sequence shown here is derived from an EMBL/GenBank/DDBJ whole genome shotgun (WGS) entry which is preliminary data.</text>
</comment>
<dbReference type="Proteomes" id="UP000233332">
    <property type="component" value="Unassembled WGS sequence"/>
</dbReference>
<evidence type="ECO:0000313" key="1">
    <source>
        <dbReference type="EMBL" id="PKR56351.1"/>
    </source>
</evidence>
<name>A0A2N3L0M4_9PROT</name>
<sequence length="96" mass="11115">MARKRYRYDPETRKCYEIDLDAPPAPRSGPYIASDYQAYDCPITGRSVDGKREHRENLKQHNCRVLEPGETREAPKRSEEAFNTAVDRAVDKMMPV</sequence>
<organism evidence="1 2">
    <name type="scientific">Thalassospira lohafexi</name>
    <dbReference type="NCBI Taxonomy" id="744227"/>
    <lineage>
        <taxon>Bacteria</taxon>
        <taxon>Pseudomonadati</taxon>
        <taxon>Pseudomonadota</taxon>
        <taxon>Alphaproteobacteria</taxon>
        <taxon>Rhodospirillales</taxon>
        <taxon>Thalassospiraceae</taxon>
        <taxon>Thalassospira</taxon>
    </lineage>
</organism>
<evidence type="ECO:0000313" key="2">
    <source>
        <dbReference type="Proteomes" id="UP000233332"/>
    </source>
</evidence>
<proteinExistence type="predicted"/>
<protein>
    <submittedName>
        <fullName evidence="1">Uncharacterized protein</fullName>
    </submittedName>
</protein>
<keyword evidence="2" id="KW-1185">Reference proteome</keyword>
<reference evidence="1 2" key="1">
    <citation type="submission" date="2017-09" db="EMBL/GenBank/DDBJ databases">
        <title>Biodiversity and function of Thalassospira species in the particle-attached aromatic-hydrocarbon-degrading consortia from the surface seawater of the China South Sea.</title>
        <authorList>
            <person name="Dong C."/>
            <person name="Lai Q."/>
            <person name="Shao Z."/>
        </authorList>
    </citation>
    <scope>NUCLEOTIDE SEQUENCE [LARGE SCALE GENOMIC DNA]</scope>
    <source>
        <strain evidence="1 2">139Z-12</strain>
    </source>
</reference>
<dbReference type="EMBL" id="NXGX01000015">
    <property type="protein sequence ID" value="PKR56351.1"/>
    <property type="molecule type" value="Genomic_DNA"/>
</dbReference>
<gene>
    <name evidence="1" type="ORF">COO92_21335</name>
</gene>
<dbReference type="RefSeq" id="WP_101304956.1">
    <property type="nucleotide sequence ID" value="NZ_NXGX01000015.1"/>
</dbReference>
<accession>A0A2N3L0M4</accession>
<dbReference type="AlphaFoldDB" id="A0A2N3L0M4"/>